<dbReference type="SUPFAM" id="SSF56112">
    <property type="entry name" value="Protein kinase-like (PK-like)"/>
    <property type="match status" value="1"/>
</dbReference>
<dbReference type="InterPro" id="IPR040976">
    <property type="entry name" value="Pkinase_fungal"/>
</dbReference>
<organism evidence="3 4">
    <name type="scientific">Multifurca ochricompacta</name>
    <dbReference type="NCBI Taxonomy" id="376703"/>
    <lineage>
        <taxon>Eukaryota</taxon>
        <taxon>Fungi</taxon>
        <taxon>Dikarya</taxon>
        <taxon>Basidiomycota</taxon>
        <taxon>Agaricomycotina</taxon>
        <taxon>Agaricomycetes</taxon>
        <taxon>Russulales</taxon>
        <taxon>Russulaceae</taxon>
        <taxon>Multifurca</taxon>
    </lineage>
</organism>
<dbReference type="GO" id="GO:0004672">
    <property type="term" value="F:protein kinase activity"/>
    <property type="evidence" value="ECO:0007669"/>
    <property type="project" value="InterPro"/>
</dbReference>
<protein>
    <recommendedName>
        <fullName evidence="2">Protein kinase domain-containing protein</fullName>
    </recommendedName>
</protein>
<dbReference type="InterPro" id="IPR000719">
    <property type="entry name" value="Prot_kinase_dom"/>
</dbReference>
<sequence>MTFDASEKFVGPMPIDKFLSEFVPKAHKPRPTNTISFTQSTVSQHENEFIQAIDASGLCPNLKFVNTTTSQKGPYRLKPDISVYSGNGIGPDNPNSLDWRAVDLWIENKGERSDIFRTHAEMKKAEEHVKSHVRWTNTAYKICGQLLAYASALHRSQFRFFSFSVIIFSESARLLRWDRSGVIYTDAFKWATQPNTLFEFFWRFNFLSDVDRGYDTTVTPVPDDDAEVALSKLKTYQGLGSITKTDLHKFLVRDDINGELRSYITPGAVWFTEALFGRSTFGYIAYDVTTTNLVYLKDFWRTDIPGIQKEGDVYRELHDAQVPNIAKFGIAGDVPLSPEHTDVASFTTQRTRTQDYMNRPGGEHDWCPGQPCVEPYVHYRLVLETLGKPLNTYKSTRQLCEVIRDAIIAHSAAYERTEILHRDVSAGNILISDEGCGILIDWDLCKRVHKGVEEKARQHSRTGTWQFISIWRLLEPSFRRHEICDDLESFFWVLVYQIAKCRSPGDNDMLKAMQLVFDDHSGVGSDNLVRGGVGKFDLLGGAHIRPEVIAWLAATPCIPEYNKFKAMKQEILAKQEKQPRVQDARKKLSSSDWVLSIFDKHLATRWEVDDDGSLCKDEFRLDSSASRNRRKRKASDGDDNRTIDERRRGQFPPSSKKEKTSVLGIQGSRGSAATGSSKALSGRS</sequence>
<dbReference type="PANTHER" id="PTHR38248:SF2">
    <property type="entry name" value="FUNK1 11"/>
    <property type="match status" value="1"/>
</dbReference>
<gene>
    <name evidence="3" type="ORF">B0F90DRAFT_1819123</name>
</gene>
<evidence type="ECO:0000313" key="3">
    <source>
        <dbReference type="EMBL" id="KAI0297805.1"/>
    </source>
</evidence>
<dbReference type="InterPro" id="IPR011009">
    <property type="entry name" value="Kinase-like_dom_sf"/>
</dbReference>
<dbReference type="InterPro" id="IPR008266">
    <property type="entry name" value="Tyr_kinase_AS"/>
</dbReference>
<dbReference type="Pfam" id="PF17667">
    <property type="entry name" value="Pkinase_fungal"/>
    <property type="match status" value="1"/>
</dbReference>
<dbReference type="GO" id="GO:0005524">
    <property type="term" value="F:ATP binding"/>
    <property type="evidence" value="ECO:0007669"/>
    <property type="project" value="InterPro"/>
</dbReference>
<feature type="compositionally biased region" description="Polar residues" evidence="1">
    <location>
        <begin position="668"/>
        <end position="684"/>
    </location>
</feature>
<dbReference type="Proteomes" id="UP001203297">
    <property type="component" value="Unassembled WGS sequence"/>
</dbReference>
<comment type="caution">
    <text evidence="3">The sequence shown here is derived from an EMBL/GenBank/DDBJ whole genome shotgun (WGS) entry which is preliminary data.</text>
</comment>
<dbReference type="PROSITE" id="PS00109">
    <property type="entry name" value="PROTEIN_KINASE_TYR"/>
    <property type="match status" value="1"/>
</dbReference>
<proteinExistence type="predicted"/>
<feature type="domain" description="Protein kinase" evidence="2">
    <location>
        <begin position="270"/>
        <end position="594"/>
    </location>
</feature>
<evidence type="ECO:0000256" key="1">
    <source>
        <dbReference type="SAM" id="MobiDB-lite"/>
    </source>
</evidence>
<dbReference type="EMBL" id="WTXG01000034">
    <property type="protein sequence ID" value="KAI0297805.1"/>
    <property type="molecule type" value="Genomic_DNA"/>
</dbReference>
<dbReference type="PANTHER" id="PTHR38248">
    <property type="entry name" value="FUNK1 6"/>
    <property type="match status" value="1"/>
</dbReference>
<feature type="region of interest" description="Disordered" evidence="1">
    <location>
        <begin position="625"/>
        <end position="684"/>
    </location>
</feature>
<dbReference type="PROSITE" id="PS50011">
    <property type="entry name" value="PROTEIN_KINASE_DOM"/>
    <property type="match status" value="1"/>
</dbReference>
<dbReference type="Gene3D" id="1.10.510.10">
    <property type="entry name" value="Transferase(Phosphotransferase) domain 1"/>
    <property type="match status" value="1"/>
</dbReference>
<dbReference type="AlphaFoldDB" id="A0AAD4QM21"/>
<evidence type="ECO:0000313" key="4">
    <source>
        <dbReference type="Proteomes" id="UP001203297"/>
    </source>
</evidence>
<name>A0AAD4QM21_9AGAM</name>
<accession>A0AAD4QM21</accession>
<feature type="compositionally biased region" description="Basic and acidic residues" evidence="1">
    <location>
        <begin position="634"/>
        <end position="648"/>
    </location>
</feature>
<keyword evidence="4" id="KW-1185">Reference proteome</keyword>
<reference evidence="3" key="1">
    <citation type="journal article" date="2022" name="New Phytol.">
        <title>Evolutionary transition to the ectomycorrhizal habit in the genomes of a hyperdiverse lineage of mushroom-forming fungi.</title>
        <authorList>
            <person name="Looney B."/>
            <person name="Miyauchi S."/>
            <person name="Morin E."/>
            <person name="Drula E."/>
            <person name="Courty P.E."/>
            <person name="Kohler A."/>
            <person name="Kuo A."/>
            <person name="LaButti K."/>
            <person name="Pangilinan J."/>
            <person name="Lipzen A."/>
            <person name="Riley R."/>
            <person name="Andreopoulos W."/>
            <person name="He G."/>
            <person name="Johnson J."/>
            <person name="Nolan M."/>
            <person name="Tritt A."/>
            <person name="Barry K.W."/>
            <person name="Grigoriev I.V."/>
            <person name="Nagy L.G."/>
            <person name="Hibbett D."/>
            <person name="Henrissat B."/>
            <person name="Matheny P.B."/>
            <person name="Labbe J."/>
            <person name="Martin F.M."/>
        </authorList>
    </citation>
    <scope>NUCLEOTIDE SEQUENCE</scope>
    <source>
        <strain evidence="3">BPL690</strain>
    </source>
</reference>
<evidence type="ECO:0000259" key="2">
    <source>
        <dbReference type="PROSITE" id="PS50011"/>
    </source>
</evidence>